<accession>A0A3Q0DZD1</accession>
<evidence type="ECO:0000256" key="1">
    <source>
        <dbReference type="SAM" id="MobiDB-lite"/>
    </source>
</evidence>
<dbReference type="SUPFAM" id="SSF57997">
    <property type="entry name" value="Tropomyosin"/>
    <property type="match status" value="1"/>
</dbReference>
<evidence type="ECO:0000313" key="3">
    <source>
        <dbReference type="RefSeq" id="XP_021567088.1"/>
    </source>
</evidence>
<proteinExistence type="predicted"/>
<feature type="region of interest" description="Disordered" evidence="1">
    <location>
        <begin position="141"/>
        <end position="162"/>
    </location>
</feature>
<name>A0A3Q0DZD1_CARSF</name>
<dbReference type="Proteomes" id="UP000189704">
    <property type="component" value="Unplaced"/>
</dbReference>
<keyword evidence="2" id="KW-1185">Reference proteome</keyword>
<evidence type="ECO:0000313" key="2">
    <source>
        <dbReference type="Proteomes" id="UP000189704"/>
    </source>
</evidence>
<dbReference type="PANTHER" id="PTHR43696">
    <property type="entry name" value="COILED-COIL DOMAIN-CONTAINING PROTEIN 157"/>
    <property type="match status" value="1"/>
</dbReference>
<dbReference type="PANTHER" id="PTHR43696:SF9">
    <property type="entry name" value="COILED-COIL DOMAIN-CONTAINING PROTEIN 157"/>
    <property type="match status" value="1"/>
</dbReference>
<protein>
    <submittedName>
        <fullName evidence="3">Coiled-coil domain-containing protein 157</fullName>
    </submittedName>
</protein>
<dbReference type="STRING" id="1868482.ENSTSYP00000012841"/>
<organism evidence="2 3">
    <name type="scientific">Carlito syrichta</name>
    <name type="common">Philippine tarsier</name>
    <name type="synonym">Tarsius syrichta</name>
    <dbReference type="NCBI Taxonomy" id="1868482"/>
    <lineage>
        <taxon>Eukaryota</taxon>
        <taxon>Metazoa</taxon>
        <taxon>Chordata</taxon>
        <taxon>Craniata</taxon>
        <taxon>Vertebrata</taxon>
        <taxon>Euteleostomi</taxon>
        <taxon>Mammalia</taxon>
        <taxon>Eutheria</taxon>
        <taxon>Euarchontoglires</taxon>
        <taxon>Primates</taxon>
        <taxon>Haplorrhini</taxon>
        <taxon>Tarsiiformes</taxon>
        <taxon>Tarsiidae</taxon>
        <taxon>Carlito</taxon>
    </lineage>
</organism>
<dbReference type="RefSeq" id="XP_021567088.1">
    <property type="nucleotide sequence ID" value="XM_021711413.1"/>
</dbReference>
<feature type="region of interest" description="Disordered" evidence="1">
    <location>
        <begin position="741"/>
        <end position="762"/>
    </location>
</feature>
<feature type="compositionally biased region" description="Polar residues" evidence="1">
    <location>
        <begin position="689"/>
        <end position="707"/>
    </location>
</feature>
<feature type="region of interest" description="Disordered" evidence="1">
    <location>
        <begin position="373"/>
        <end position="395"/>
    </location>
</feature>
<sequence length="762" mass="84826">MAHLLGSQACMDSLRKDLTDLQGAIVDVFSRAGPVHFPSWKFPDRVACDLDMVALLEYYDHVPGDPEFTQMSHAVLLELVIDRLLLLLQSCTNYLENLGSKQMMPPAPAAGPCMSVGLTVRRFWNNLLRLGMLYQQAGPQKKANQGQIPTSKPTAKGKPARSPECVTAKFIKSPSPMPDLSQTCQAQESIPVRVSLRCSVTTSKNTKSVHSQTIETALVPCDACTSIQGSLWEVGKVVIGLCQSQNLPSSLGQFQQLVQDSMGLRPLPAATVGRWAAEQSKDLTRLSKHVVALVQLVGPLRAQLEEAEGQKDGLKKQVHKLEQALQQEQGALQRQEEEAKQRLTEWERDKQQLLAETSDLKVKVATLERELKQQQESTQAVEAKTQQLQEEGERRAAAERQVQQLEEQVQLLAGRLEGASQQICWASTELDKEKARVDSMVLHQESLQAKQRALLQQLDSLDQEREELRGSLDEAEAQRGLVEEQLRSLQSEKEQGQCQLQAQQELLQSLQQEKQGLEQATTDLRLTILELERELVELREREQLLVAFPDLHGPIKAQIKTIYRAVWRICCIFTACNESSVLSTSARPFCPRLNHPVMQHVPTDSGNVTDDMERQVQANDIRIRVLQEENERLQSMLSKIREVAQQGSLKLIPQDQLWSPPSRGTQGAAPPVQVQSASPGSLGRRHSPGSRTGSVGRTLPGQSQASPPRQPCSWPSKSLLEDVTHSATCTQNPIQALARLRRRLSPGRGHASSIHQPQERPM</sequence>
<dbReference type="AlphaFoldDB" id="A0A3Q0DZD1"/>
<reference evidence="3" key="1">
    <citation type="submission" date="2025-08" db="UniProtKB">
        <authorList>
            <consortium name="RefSeq"/>
        </authorList>
    </citation>
    <scope>IDENTIFICATION</scope>
</reference>
<dbReference type="CTD" id="550631"/>
<dbReference type="InterPro" id="IPR029681">
    <property type="entry name" value="CCDC157"/>
</dbReference>
<feature type="compositionally biased region" description="Polar residues" evidence="1">
    <location>
        <begin position="656"/>
        <end position="665"/>
    </location>
</feature>
<dbReference type="GeneID" id="103258510"/>
<gene>
    <name evidence="3" type="primary">CCDC157</name>
</gene>
<dbReference type="KEGG" id="csyr:103258510"/>
<feature type="compositionally biased region" description="Polar residues" evidence="1">
    <location>
        <begin position="142"/>
        <end position="153"/>
    </location>
</feature>
<dbReference type="OrthoDB" id="10051906at2759"/>
<feature type="region of interest" description="Disordered" evidence="1">
    <location>
        <begin position="655"/>
        <end position="716"/>
    </location>
</feature>